<sequence length="168" mass="18946">TKSRRYLTSTRSIDMTSFSITSKLSIDEDSDTEDEEVSDHEVQVSGEEISAGRTSTDPIISWTLSTGKNPGLSRNFRSSGEDVEVKNLFTDDEWDEMIEDFGDNVNLSDLEVERKKPLYELMDKIEAKFKLETKPSDLITEIESCVIEVRISLVLISYGSTGSNDHHL</sequence>
<dbReference type="Proteomes" id="UP000789508">
    <property type="component" value="Unassembled WGS sequence"/>
</dbReference>
<protein>
    <submittedName>
        <fullName evidence="2">3146_t:CDS:1</fullName>
    </submittedName>
</protein>
<feature type="non-terminal residue" evidence="2">
    <location>
        <position position="168"/>
    </location>
</feature>
<keyword evidence="3" id="KW-1185">Reference proteome</keyword>
<dbReference type="OrthoDB" id="2431411at2759"/>
<feature type="region of interest" description="Disordered" evidence="1">
    <location>
        <begin position="24"/>
        <end position="53"/>
    </location>
</feature>
<organism evidence="2 3">
    <name type="scientific">Ambispora leptoticha</name>
    <dbReference type="NCBI Taxonomy" id="144679"/>
    <lineage>
        <taxon>Eukaryota</taxon>
        <taxon>Fungi</taxon>
        <taxon>Fungi incertae sedis</taxon>
        <taxon>Mucoromycota</taxon>
        <taxon>Glomeromycotina</taxon>
        <taxon>Glomeromycetes</taxon>
        <taxon>Archaeosporales</taxon>
        <taxon>Ambisporaceae</taxon>
        <taxon>Ambispora</taxon>
    </lineage>
</organism>
<gene>
    <name evidence="2" type="ORF">ALEPTO_LOCUS10782</name>
</gene>
<comment type="caution">
    <text evidence="2">The sequence shown here is derived from an EMBL/GenBank/DDBJ whole genome shotgun (WGS) entry which is preliminary data.</text>
</comment>
<reference evidence="2" key="1">
    <citation type="submission" date="2021-06" db="EMBL/GenBank/DDBJ databases">
        <authorList>
            <person name="Kallberg Y."/>
            <person name="Tangrot J."/>
            <person name="Rosling A."/>
        </authorList>
    </citation>
    <scope>NUCLEOTIDE SEQUENCE</scope>
    <source>
        <strain evidence="2">FL130A</strain>
    </source>
</reference>
<proteinExistence type="predicted"/>
<evidence type="ECO:0000313" key="3">
    <source>
        <dbReference type="Proteomes" id="UP000789508"/>
    </source>
</evidence>
<dbReference type="EMBL" id="CAJVPS010013630">
    <property type="protein sequence ID" value="CAG8678207.1"/>
    <property type="molecule type" value="Genomic_DNA"/>
</dbReference>
<dbReference type="AlphaFoldDB" id="A0A9N9HJ80"/>
<evidence type="ECO:0000256" key="1">
    <source>
        <dbReference type="SAM" id="MobiDB-lite"/>
    </source>
</evidence>
<feature type="compositionally biased region" description="Acidic residues" evidence="1">
    <location>
        <begin position="27"/>
        <end position="38"/>
    </location>
</feature>
<evidence type="ECO:0000313" key="2">
    <source>
        <dbReference type="EMBL" id="CAG8678207.1"/>
    </source>
</evidence>
<accession>A0A9N9HJ80</accession>
<name>A0A9N9HJ80_9GLOM</name>